<accession>A0A645EVF9</accession>
<feature type="region of interest" description="Disordered" evidence="1">
    <location>
        <begin position="106"/>
        <end position="183"/>
    </location>
</feature>
<organism evidence="2">
    <name type="scientific">bioreactor metagenome</name>
    <dbReference type="NCBI Taxonomy" id="1076179"/>
    <lineage>
        <taxon>unclassified sequences</taxon>
        <taxon>metagenomes</taxon>
        <taxon>ecological metagenomes</taxon>
    </lineage>
</organism>
<dbReference type="EMBL" id="VSSQ01051889">
    <property type="protein sequence ID" value="MPN06005.1"/>
    <property type="molecule type" value="Genomic_DNA"/>
</dbReference>
<feature type="compositionally biased region" description="Low complexity" evidence="1">
    <location>
        <begin position="118"/>
        <end position="129"/>
    </location>
</feature>
<evidence type="ECO:0000313" key="2">
    <source>
        <dbReference type="EMBL" id="MPN06005.1"/>
    </source>
</evidence>
<sequence length="183" mass="18959">MGNVSDVRIAQARNLGVRQGGQASATHDHGAGGGQKQSGDQIQKGALSAAASAEDADKVPGLRGQIYILHRGKGPVAELIYFTEFLNLQQHSLALPQHKIGFQPADFNRGIGGGKGADQTGYQQTDQQQPARRARSRLKVGQPQAVADIDAEGEHDGSGQRGAQGSPGGADKKGFGEDGAGNL</sequence>
<comment type="caution">
    <text evidence="2">The sequence shown here is derived from an EMBL/GenBank/DDBJ whole genome shotgun (WGS) entry which is preliminary data.</text>
</comment>
<name>A0A645EVF9_9ZZZZ</name>
<dbReference type="AlphaFoldDB" id="A0A645EVF9"/>
<proteinExistence type="predicted"/>
<reference evidence="2" key="1">
    <citation type="submission" date="2019-08" db="EMBL/GenBank/DDBJ databases">
        <authorList>
            <person name="Kucharzyk K."/>
            <person name="Murdoch R.W."/>
            <person name="Higgins S."/>
            <person name="Loffler F."/>
        </authorList>
    </citation>
    <scope>NUCLEOTIDE SEQUENCE</scope>
</reference>
<feature type="compositionally biased region" description="Gly residues" evidence="1">
    <location>
        <begin position="159"/>
        <end position="168"/>
    </location>
</feature>
<protein>
    <submittedName>
        <fullName evidence="2">Uncharacterized protein</fullName>
    </submittedName>
</protein>
<evidence type="ECO:0000256" key="1">
    <source>
        <dbReference type="SAM" id="MobiDB-lite"/>
    </source>
</evidence>
<feature type="region of interest" description="Disordered" evidence="1">
    <location>
        <begin position="16"/>
        <end position="53"/>
    </location>
</feature>
<gene>
    <name evidence="2" type="ORF">SDC9_153259</name>
</gene>